<dbReference type="AlphaFoldDB" id="A0A224YB31"/>
<feature type="compositionally biased region" description="Basic and acidic residues" evidence="1">
    <location>
        <begin position="235"/>
        <end position="288"/>
    </location>
</feature>
<dbReference type="InterPro" id="IPR024079">
    <property type="entry name" value="MetalloPept_cat_dom_sf"/>
</dbReference>
<organism evidence="3">
    <name type="scientific">Rhipicephalus zambeziensis</name>
    <dbReference type="NCBI Taxonomy" id="60191"/>
    <lineage>
        <taxon>Eukaryota</taxon>
        <taxon>Metazoa</taxon>
        <taxon>Ecdysozoa</taxon>
        <taxon>Arthropoda</taxon>
        <taxon>Chelicerata</taxon>
        <taxon>Arachnida</taxon>
        <taxon>Acari</taxon>
        <taxon>Parasitiformes</taxon>
        <taxon>Ixodida</taxon>
        <taxon>Ixodoidea</taxon>
        <taxon>Ixodidae</taxon>
        <taxon>Rhipicephalinae</taxon>
        <taxon>Rhipicephalus</taxon>
        <taxon>Rhipicephalus</taxon>
    </lineage>
</organism>
<reference evidence="3" key="1">
    <citation type="journal article" date="2017" name="Parasit. Vectors">
        <title>Sialotranscriptomics of Rhipicephalus zambeziensis reveals intricate expression profiles of secretory proteins and suggests tight temporal transcriptional regulation during blood-feeding.</title>
        <authorList>
            <person name="de Castro M.H."/>
            <person name="de Klerk D."/>
            <person name="Pienaar R."/>
            <person name="Rees D.J.G."/>
            <person name="Mans B.J."/>
        </authorList>
    </citation>
    <scope>NUCLEOTIDE SEQUENCE</scope>
    <source>
        <tissue evidence="3">Salivary glands</tissue>
    </source>
</reference>
<dbReference type="Gene3D" id="3.40.390.10">
    <property type="entry name" value="Collagenase (Catalytic Domain)"/>
    <property type="match status" value="1"/>
</dbReference>
<keyword evidence="2" id="KW-0732">Signal</keyword>
<dbReference type="EMBL" id="GFPF01000078">
    <property type="protein sequence ID" value="MAA11224.1"/>
    <property type="molecule type" value="Transcribed_RNA"/>
</dbReference>
<feature type="chain" id="PRO_5012646361" evidence="2">
    <location>
        <begin position="23"/>
        <end position="297"/>
    </location>
</feature>
<accession>A0A224YB31</accession>
<protein>
    <submittedName>
        <fullName evidence="3">28 kDa Metastriate family member</fullName>
    </submittedName>
</protein>
<evidence type="ECO:0000313" key="3">
    <source>
        <dbReference type="EMBL" id="MAA11224.1"/>
    </source>
</evidence>
<feature type="region of interest" description="Disordered" evidence="1">
    <location>
        <begin position="228"/>
        <end position="297"/>
    </location>
</feature>
<sequence>MTSIYVYVLSVWPVLIAEGSLAESALLTVGENVTVHAYVLYDSSFATQSNGGERSSSTMRQSPVTLIENLFAMVEEYFRNESVMIRIKVENETRNDSIGVPYFHFGKSLDSNKTLQNLRKYAAEKNRSCDAVFYFVTNRSLIEATIGGDVIEENIYEKSTFHTFCTNKSSAGVVHYGGLGYDDEYYISSVMATAYIFGLSRFSSFTTREREKLNETFQHCPKIFDTSEEVQNEDFQDREREQKENKEKKKKIHEEDGANEVLNKDDEKKTKEEEDKKKKEEEEIDKVLSKIKNIPMG</sequence>
<feature type="signal peptide" evidence="2">
    <location>
        <begin position="1"/>
        <end position="22"/>
    </location>
</feature>
<evidence type="ECO:0000256" key="2">
    <source>
        <dbReference type="SAM" id="SignalP"/>
    </source>
</evidence>
<evidence type="ECO:0000256" key="1">
    <source>
        <dbReference type="SAM" id="MobiDB-lite"/>
    </source>
</evidence>
<name>A0A224YB31_9ACAR</name>
<proteinExistence type="predicted"/>
<dbReference type="GO" id="GO:0008237">
    <property type="term" value="F:metallopeptidase activity"/>
    <property type="evidence" value="ECO:0007669"/>
    <property type="project" value="InterPro"/>
</dbReference>